<proteinExistence type="predicted"/>
<reference evidence="1" key="1">
    <citation type="submission" date="2022-03" db="EMBL/GenBank/DDBJ databases">
        <authorList>
            <person name="Sayadi A."/>
        </authorList>
    </citation>
    <scope>NUCLEOTIDE SEQUENCE</scope>
</reference>
<comment type="caution">
    <text evidence="1">The sequence shown here is derived from an EMBL/GenBank/DDBJ whole genome shotgun (WGS) entry which is preliminary data.</text>
</comment>
<accession>A0A9P0MIX4</accession>
<sequence length="107" mass="12272">MIDVVTALNCSFIFNNNSFSITGIYRPNPTNVQDFVNNLDSYLRSTANCDISLLVGDINIDLLREHEYRNLRYVNMLQQDGYISQINTPTRLSVRNQTETHNKSSPN</sequence>
<evidence type="ECO:0008006" key="3">
    <source>
        <dbReference type="Google" id="ProtNLM"/>
    </source>
</evidence>
<evidence type="ECO:0000313" key="1">
    <source>
        <dbReference type="EMBL" id="CAH2012931.1"/>
    </source>
</evidence>
<dbReference type="Proteomes" id="UP001152888">
    <property type="component" value="Unassembled WGS sequence"/>
</dbReference>
<dbReference type="SUPFAM" id="SSF56219">
    <property type="entry name" value="DNase I-like"/>
    <property type="match status" value="1"/>
</dbReference>
<dbReference type="InterPro" id="IPR036691">
    <property type="entry name" value="Endo/exonu/phosph_ase_sf"/>
</dbReference>
<dbReference type="OrthoDB" id="6782329at2759"/>
<protein>
    <recommendedName>
        <fullName evidence="3">Endonuclease/exonuclease/phosphatase domain-containing protein</fullName>
    </recommendedName>
</protein>
<keyword evidence="2" id="KW-1185">Reference proteome</keyword>
<gene>
    <name evidence="1" type="ORF">ACAOBT_LOCUS33106</name>
</gene>
<name>A0A9P0MIX4_ACAOB</name>
<dbReference type="EMBL" id="CAKOFQ010008242">
    <property type="protein sequence ID" value="CAH2012931.1"/>
    <property type="molecule type" value="Genomic_DNA"/>
</dbReference>
<dbReference type="AlphaFoldDB" id="A0A9P0MIX4"/>
<evidence type="ECO:0000313" key="2">
    <source>
        <dbReference type="Proteomes" id="UP001152888"/>
    </source>
</evidence>
<organism evidence="1 2">
    <name type="scientific">Acanthoscelides obtectus</name>
    <name type="common">Bean weevil</name>
    <name type="synonym">Bruchus obtectus</name>
    <dbReference type="NCBI Taxonomy" id="200917"/>
    <lineage>
        <taxon>Eukaryota</taxon>
        <taxon>Metazoa</taxon>
        <taxon>Ecdysozoa</taxon>
        <taxon>Arthropoda</taxon>
        <taxon>Hexapoda</taxon>
        <taxon>Insecta</taxon>
        <taxon>Pterygota</taxon>
        <taxon>Neoptera</taxon>
        <taxon>Endopterygota</taxon>
        <taxon>Coleoptera</taxon>
        <taxon>Polyphaga</taxon>
        <taxon>Cucujiformia</taxon>
        <taxon>Chrysomeloidea</taxon>
        <taxon>Chrysomelidae</taxon>
        <taxon>Bruchinae</taxon>
        <taxon>Bruchini</taxon>
        <taxon>Acanthoscelides</taxon>
    </lineage>
</organism>